<feature type="compositionally biased region" description="Polar residues" evidence="8">
    <location>
        <begin position="342"/>
        <end position="353"/>
    </location>
</feature>
<evidence type="ECO:0000313" key="11">
    <source>
        <dbReference type="EMBL" id="TFB00486.1"/>
    </source>
</evidence>
<evidence type="ECO:0000313" key="12">
    <source>
        <dbReference type="Proteomes" id="UP001642720"/>
    </source>
</evidence>
<dbReference type="PANTHER" id="PTHR13454">
    <property type="entry name" value="PROTEIN MCM10 HOMOLOG"/>
    <property type="match status" value="1"/>
</dbReference>
<feature type="compositionally biased region" description="Low complexity" evidence="8">
    <location>
        <begin position="716"/>
        <end position="736"/>
    </location>
</feature>
<feature type="compositionally biased region" description="Basic and acidic residues" evidence="8">
    <location>
        <begin position="272"/>
        <end position="283"/>
    </location>
</feature>
<feature type="region of interest" description="Disordered" evidence="8">
    <location>
        <begin position="110"/>
        <end position="357"/>
    </location>
</feature>
<reference evidence="11 12" key="1">
    <citation type="submission" date="2018-01" db="EMBL/GenBank/DDBJ databases">
        <title>Genome characterization of the sugarcane-associated fungus Trichoderma ghanense CCMA-1212 and their application in lignocelulose bioconversion.</title>
        <authorList>
            <person name="Steindorff A.S."/>
            <person name="Mendes T.D."/>
            <person name="Vilela E.S.D."/>
            <person name="Rodrigues D.S."/>
            <person name="Formighieri E.F."/>
            <person name="Melo I.S."/>
            <person name="Favaro L.C.L."/>
        </authorList>
    </citation>
    <scope>NUCLEOTIDE SEQUENCE [LARGE SCALE GENOMIC DNA]</scope>
    <source>
        <strain evidence="11 12">CCMA-1212</strain>
    </source>
</reference>
<keyword evidence="7" id="KW-0539">Nucleus</keyword>
<comment type="subcellular location">
    <subcellularLocation>
        <location evidence="1">Nucleus</location>
    </subcellularLocation>
</comment>
<gene>
    <name evidence="11" type="ORF">CCMA1212_007876</name>
</gene>
<evidence type="ECO:0000256" key="1">
    <source>
        <dbReference type="ARBA" id="ARBA00004123"/>
    </source>
</evidence>
<dbReference type="PANTHER" id="PTHR13454:SF11">
    <property type="entry name" value="PROTEIN MCM10 HOMOLOG"/>
    <property type="match status" value="1"/>
</dbReference>
<dbReference type="InterPro" id="IPR040184">
    <property type="entry name" value="Mcm10"/>
</dbReference>
<comment type="caution">
    <text evidence="11">The sequence shown here is derived from an EMBL/GenBank/DDBJ whole genome shotgun (WGS) entry which is preliminary data.</text>
</comment>
<accession>A0ABY2GXQ6</accession>
<feature type="compositionally biased region" description="Basic and acidic residues" evidence="8">
    <location>
        <begin position="248"/>
        <end position="262"/>
    </location>
</feature>
<evidence type="ECO:0000256" key="7">
    <source>
        <dbReference type="ARBA" id="ARBA00023242"/>
    </source>
</evidence>
<feature type="compositionally biased region" description="Basic and acidic residues" evidence="8">
    <location>
        <begin position="316"/>
        <end position="328"/>
    </location>
</feature>
<feature type="domain" description="Zinc finger Mcm10/DnaG-type" evidence="9">
    <location>
        <begin position="508"/>
        <end position="553"/>
    </location>
</feature>
<keyword evidence="3" id="KW-0235">DNA replication</keyword>
<feature type="region of interest" description="Disordered" evidence="8">
    <location>
        <begin position="651"/>
        <end position="777"/>
    </location>
</feature>
<sequence length="812" mass="90115">MAHGEWPSPRRLPIAADRLPVPQEAEAAWPPRSPHEALMSTPKGRQRYREMMDQTSPSPSPSMSTGRALASVMARSGALQEQMDDDDDDDEETLQLKLQEIQARLKLKKLQKAKENAAQGRPDRRHSRSNSAASVLQAQRGARGTTPTSENTRPSSQNNVQVPASPIRKVQAPSDPKSPSRVLLGIDKGLRAKDISLKRAPSFRRAASTDGAAQRVHLQRSKATSPSRAGSPEGARPLSFNERLASARIEEVSRAERQERISQLRSSAFGIGKEEMEEYRKNAVEIPDEPLPAPSFSRDEVLGKRPAAPALQRTRTASDLRSAAERDSNPPPFAPSTRDRTNSLTTSEASTEEQGAFEPYSSLHLSKRILPHRVVARHISGKKVFNVKDLLREVKAPDFALPDVEEDIVVFAIVAKKSEPRAHKPVPGKNGQKEEDRGKYMVLSLVDLEWEVDLFLFNTGFTRYWKLTEGTVIAILNPSVMPPPPGRQDTGRFSLVINSDEDTILEIGAARDLGFCQSVKKDGEACKAWVNKKRTQYCEFHSNEAIRKQRATRMEVNSAGFGARSRFQGKNSAEMFMPKKPNNYDWETKTHWYVSRGHTAAELLDGRDREPSDRKDKAEFLRRSMEAKEKEREMMKKLGQVGNAAGREYMQRSGSRADAGGLAPSSMSSSQQMFGTAADPFAEPERPDAGALGLLDKSRDIHLSPVKRKRTGSSQTGSITRSNSSNSSSTTYSRPTGLGWGGALKDKLSSMKEGEKLKPEQPPLRKKTRFVTEKGIREAGRESFGNLAEKNLADRQVILQDDDDDDELVIVR</sequence>
<feature type="region of interest" description="Disordered" evidence="8">
    <location>
        <begin position="1"/>
        <end position="95"/>
    </location>
</feature>
<evidence type="ECO:0000259" key="9">
    <source>
        <dbReference type="Pfam" id="PF09329"/>
    </source>
</evidence>
<evidence type="ECO:0000256" key="5">
    <source>
        <dbReference type="ARBA" id="ARBA00022771"/>
    </source>
</evidence>
<dbReference type="InterPro" id="IPR012340">
    <property type="entry name" value="NA-bd_OB-fold"/>
</dbReference>
<keyword evidence="6" id="KW-0862">Zinc</keyword>
<dbReference type="Proteomes" id="UP001642720">
    <property type="component" value="Unassembled WGS sequence"/>
</dbReference>
<feature type="compositionally biased region" description="Basic and acidic residues" evidence="8">
    <location>
        <begin position="744"/>
        <end position="759"/>
    </location>
</feature>
<dbReference type="EMBL" id="PPTA01000011">
    <property type="protein sequence ID" value="TFB00486.1"/>
    <property type="molecule type" value="Genomic_DNA"/>
</dbReference>
<keyword evidence="5" id="KW-0863">Zinc-finger</keyword>
<evidence type="ECO:0000256" key="2">
    <source>
        <dbReference type="ARBA" id="ARBA00009679"/>
    </source>
</evidence>
<feature type="compositionally biased region" description="Acidic residues" evidence="8">
    <location>
        <begin position="82"/>
        <end position="93"/>
    </location>
</feature>
<evidence type="ECO:0000256" key="3">
    <source>
        <dbReference type="ARBA" id="ARBA00022705"/>
    </source>
</evidence>
<evidence type="ECO:0000256" key="4">
    <source>
        <dbReference type="ARBA" id="ARBA00022723"/>
    </source>
</evidence>
<evidence type="ECO:0000256" key="6">
    <source>
        <dbReference type="ARBA" id="ARBA00022833"/>
    </source>
</evidence>
<feature type="compositionally biased region" description="Polar residues" evidence="8">
    <location>
        <begin position="145"/>
        <end position="162"/>
    </location>
</feature>
<dbReference type="InterPro" id="IPR055065">
    <property type="entry name" value="OB_MCM10"/>
</dbReference>
<dbReference type="Gene3D" id="2.40.50.140">
    <property type="entry name" value="Nucleic acid-binding proteins"/>
    <property type="match status" value="1"/>
</dbReference>
<keyword evidence="4" id="KW-0479">Metal-binding</keyword>
<dbReference type="InterPro" id="IPR015408">
    <property type="entry name" value="Znf_Mcm10/DnaG"/>
</dbReference>
<keyword evidence="12" id="KW-1185">Reference proteome</keyword>
<dbReference type="Pfam" id="PF09329">
    <property type="entry name" value="zf-primase"/>
    <property type="match status" value="1"/>
</dbReference>
<feature type="compositionally biased region" description="Basic and acidic residues" evidence="8">
    <location>
        <begin position="188"/>
        <end position="197"/>
    </location>
</feature>
<dbReference type="RefSeq" id="XP_073556687.1">
    <property type="nucleotide sequence ID" value="XM_073705036.1"/>
</dbReference>
<evidence type="ECO:0000256" key="8">
    <source>
        <dbReference type="SAM" id="MobiDB-lite"/>
    </source>
</evidence>
<dbReference type="Pfam" id="PF22379">
    <property type="entry name" value="OB_MCM10"/>
    <property type="match status" value="1"/>
</dbReference>
<feature type="compositionally biased region" description="Polar residues" evidence="8">
    <location>
        <begin position="665"/>
        <end position="674"/>
    </location>
</feature>
<proteinExistence type="inferred from homology"/>
<evidence type="ECO:0000259" key="10">
    <source>
        <dbReference type="Pfam" id="PF22379"/>
    </source>
</evidence>
<dbReference type="GeneID" id="300579486"/>
<protein>
    <submittedName>
        <fullName evidence="11">DNA replication licensing factor mcm10</fullName>
    </submittedName>
</protein>
<comment type="similarity">
    <text evidence="2">Belongs to the MCM10 family.</text>
</comment>
<organism evidence="11 12">
    <name type="scientific">Trichoderma ghanense</name>
    <dbReference type="NCBI Taxonomy" id="65468"/>
    <lineage>
        <taxon>Eukaryota</taxon>
        <taxon>Fungi</taxon>
        <taxon>Dikarya</taxon>
        <taxon>Ascomycota</taxon>
        <taxon>Pezizomycotina</taxon>
        <taxon>Sordariomycetes</taxon>
        <taxon>Hypocreomycetidae</taxon>
        <taxon>Hypocreales</taxon>
        <taxon>Hypocreaceae</taxon>
        <taxon>Trichoderma</taxon>
    </lineage>
</organism>
<name>A0ABY2GXQ6_9HYPO</name>
<feature type="domain" description="MCM10 OB-fold" evidence="10">
    <location>
        <begin position="360"/>
        <end position="499"/>
    </location>
</feature>